<organism evidence="1 2">
    <name type="scientific">Plasmodium malariae</name>
    <dbReference type="NCBI Taxonomy" id="5858"/>
    <lineage>
        <taxon>Eukaryota</taxon>
        <taxon>Sar</taxon>
        <taxon>Alveolata</taxon>
        <taxon>Apicomplexa</taxon>
        <taxon>Aconoidasida</taxon>
        <taxon>Haemosporida</taxon>
        <taxon>Plasmodiidae</taxon>
        <taxon>Plasmodium</taxon>
        <taxon>Plasmodium (Plasmodium)</taxon>
    </lineage>
</organism>
<evidence type="ECO:0000313" key="2">
    <source>
        <dbReference type="Proteomes" id="UP000078597"/>
    </source>
</evidence>
<dbReference type="AlphaFoldDB" id="A0A1A8WKF3"/>
<evidence type="ECO:0000313" key="1">
    <source>
        <dbReference type="EMBL" id="SBS93437.1"/>
    </source>
</evidence>
<reference evidence="2" key="1">
    <citation type="submission" date="2016-05" db="EMBL/GenBank/DDBJ databases">
        <authorList>
            <person name="Naeem Raeece"/>
        </authorList>
    </citation>
    <scope>NUCLEOTIDE SEQUENCE [LARGE SCALE GENOMIC DNA]</scope>
</reference>
<protein>
    <submittedName>
        <fullName evidence="1">Serine/threonine protein phosphatase 7 (PP7)</fullName>
    </submittedName>
</protein>
<dbReference type="EMBL" id="FLQW01002496">
    <property type="protein sequence ID" value="SBS93437.1"/>
    <property type="molecule type" value="Genomic_DNA"/>
</dbReference>
<gene>
    <name evidence="1" type="ORF">PMALA_039650</name>
</gene>
<proteinExistence type="predicted"/>
<sequence length="97" mass="10934">MLKAQKEKMANYSVNDTVMIYGHKATIVGIKNIINEKSKEETSTIYAAKYANKVGYTGGIYRKEKIYTPEDGSLVIFCSFNSIRPYSGNSCFLLLFN</sequence>
<accession>A0A1A8WKF3</accession>
<dbReference type="Proteomes" id="UP000078597">
    <property type="component" value="Unassembled WGS sequence"/>
</dbReference>
<name>A0A1A8WKF3_PLAMA</name>
<dbReference type="VEuPathDB" id="PlasmoDB:PmUG01_13035700"/>